<proteinExistence type="predicted"/>
<dbReference type="PROSITE" id="PS00028">
    <property type="entry name" value="ZINC_FINGER_C2H2_1"/>
    <property type="match status" value="1"/>
</dbReference>
<dbReference type="InterPro" id="IPR041078">
    <property type="entry name" value="Plavaka"/>
</dbReference>
<name>A0AAD4HHU2_9AGAM</name>
<reference evidence="3" key="1">
    <citation type="journal article" date="2020" name="New Phytol.">
        <title>Comparative genomics reveals dynamic genome evolution in host specialist ectomycorrhizal fungi.</title>
        <authorList>
            <person name="Lofgren L.A."/>
            <person name="Nguyen N.H."/>
            <person name="Vilgalys R."/>
            <person name="Ruytinx J."/>
            <person name="Liao H.L."/>
            <person name="Branco S."/>
            <person name="Kuo A."/>
            <person name="LaButti K."/>
            <person name="Lipzen A."/>
            <person name="Andreopoulos W."/>
            <person name="Pangilinan J."/>
            <person name="Riley R."/>
            <person name="Hundley H."/>
            <person name="Na H."/>
            <person name="Barry K."/>
            <person name="Grigoriev I.V."/>
            <person name="Stajich J.E."/>
            <person name="Kennedy P.G."/>
        </authorList>
    </citation>
    <scope>NUCLEOTIDE SEQUENCE</scope>
    <source>
        <strain evidence="3">FC203</strain>
    </source>
</reference>
<feature type="region of interest" description="Disordered" evidence="1">
    <location>
        <begin position="32"/>
        <end position="120"/>
    </location>
</feature>
<protein>
    <recommendedName>
        <fullName evidence="2">C2H2-type domain-containing protein</fullName>
    </recommendedName>
</protein>
<dbReference type="Pfam" id="PF18759">
    <property type="entry name" value="Plavaka"/>
    <property type="match status" value="1"/>
</dbReference>
<evidence type="ECO:0000313" key="4">
    <source>
        <dbReference type="Proteomes" id="UP001195769"/>
    </source>
</evidence>
<dbReference type="EMBL" id="JABBWK010000059">
    <property type="protein sequence ID" value="KAG1896024.1"/>
    <property type="molecule type" value="Genomic_DNA"/>
</dbReference>
<organism evidence="3 4">
    <name type="scientific">Suillus fuscotomentosus</name>
    <dbReference type="NCBI Taxonomy" id="1912939"/>
    <lineage>
        <taxon>Eukaryota</taxon>
        <taxon>Fungi</taxon>
        <taxon>Dikarya</taxon>
        <taxon>Basidiomycota</taxon>
        <taxon>Agaricomycotina</taxon>
        <taxon>Agaricomycetes</taxon>
        <taxon>Agaricomycetidae</taxon>
        <taxon>Boletales</taxon>
        <taxon>Suillineae</taxon>
        <taxon>Suillaceae</taxon>
        <taxon>Suillus</taxon>
    </lineage>
</organism>
<feature type="domain" description="C2H2-type" evidence="2">
    <location>
        <begin position="7"/>
        <end position="30"/>
    </location>
</feature>
<dbReference type="InterPro" id="IPR013087">
    <property type="entry name" value="Znf_C2H2_type"/>
</dbReference>
<gene>
    <name evidence="3" type="ORF">F5891DRAFT_1130403</name>
</gene>
<evidence type="ECO:0000256" key="1">
    <source>
        <dbReference type="SAM" id="MobiDB-lite"/>
    </source>
</evidence>
<dbReference type="AlphaFoldDB" id="A0AAD4HHU2"/>
<evidence type="ECO:0000259" key="2">
    <source>
        <dbReference type="PROSITE" id="PS00028"/>
    </source>
</evidence>
<dbReference type="GeneID" id="64658821"/>
<evidence type="ECO:0000313" key="3">
    <source>
        <dbReference type="EMBL" id="KAG1896024.1"/>
    </source>
</evidence>
<keyword evidence="4" id="KW-1185">Reference proteome</keyword>
<accession>A0AAD4HHU2</accession>
<dbReference type="Proteomes" id="UP001195769">
    <property type="component" value="Unassembled WGS sequence"/>
</dbReference>
<feature type="compositionally biased region" description="Polar residues" evidence="1">
    <location>
        <begin position="41"/>
        <end position="87"/>
    </location>
</feature>
<dbReference type="RefSeq" id="XP_041221600.1">
    <property type="nucleotide sequence ID" value="XM_041364523.1"/>
</dbReference>
<sequence>MLSRLACSFHGCPETFKSQRGRTKHIHTYHSSVDAIPNPTAADSNPHSDSDPQEFNFNSNHDLINDNYFNNPNSQPEGHSNGRQSQYIPHPHLRGDPCDLKGNPLPPNAPKPARYVGPQDSWAPFGDQAEYLLADFLFCKEEMSAPNIDFLMELWAFKAAKYEEDSPFKSHRDVYATIDVIRAGDVPWQCFSVAPQHNLDSDVPWWQQTEYQVWYQDPDAVIQAMLANPDFAGQFDYSPYVHYDQSGKHRWKDFMSGNYAWRKSDTIYENDPSTEGSMYVGIILGSDKTTVSVATGHVEYHPLYLSIGNPHNCVRRAHHNAVTPIGFLAIPKADRKYNNDVQFRTFKRQLYHSSLAAIFKSLQGPMTKPIVCRCPDGHFRRVIYNLAAFIADYPEQVMLSGIVQNWCAKCTVLPEDLDGSTAECQSQDYTDVLVETFNLDVLWDQYGIDDDIVPFTNDFPRADIHEMLLPDLLHQVIKGCFKDHLVTWMGECLKEVHGEARANDIIDDIDHRIAATPSFPGLCRFPEGRCFKQWTGDDSKALMKVYIPAIVEYVSPQLVECLSAFLNFCYLVRRSELGEDSLAKIKQALQHFHEAREIFCDSGVRPNDFALPCQHSMVHYIHLIQEFGAPNGLCSSITESRHITAVKKSWYAADNQRLDKLAAAHVDFVARGLLPASHAPPPRCSVDVTMGEGIKNDAPDIERVQGSVILARTPQRGYPRTLETLAVHLQQPNLPLLARDDVSGTHGMHREVIRCTPLWCRKHARYDCVFVVEDQEKAGMRGMIIRRVKLLFSFVFHSVTYSCALIDRFSRMGRGPDSLTGMWKVKPEVSGQRGTRVQSVKHVDTILRSAHLIPVFGSGPLPDGFHFTYSLDVFNSYYVNKFADHHSHEIVF</sequence>
<comment type="caution">
    <text evidence="3">The sequence shown here is derived from an EMBL/GenBank/DDBJ whole genome shotgun (WGS) entry which is preliminary data.</text>
</comment>